<keyword evidence="1" id="KW-0808">Transferase</keyword>
<gene>
    <name evidence="3" type="ORF">IQ276_27500</name>
</gene>
<keyword evidence="4" id="KW-1185">Reference proteome</keyword>
<feature type="domain" description="N-acetyltransferase" evidence="2">
    <location>
        <begin position="9"/>
        <end position="157"/>
    </location>
</feature>
<dbReference type="AlphaFoldDB" id="A0A8J7A1P0"/>
<accession>A0A8J7A1P0</accession>
<dbReference type="InterPro" id="IPR000182">
    <property type="entry name" value="GNAT_dom"/>
</dbReference>
<evidence type="ECO:0000259" key="2">
    <source>
        <dbReference type="PROSITE" id="PS51186"/>
    </source>
</evidence>
<dbReference type="RefSeq" id="WP_193921513.1">
    <property type="nucleotide sequence ID" value="NZ_JADEXS020000001.1"/>
</dbReference>
<dbReference type="EMBL" id="JADEXS010000522">
    <property type="protein sequence ID" value="MBE9026029.1"/>
    <property type="molecule type" value="Genomic_DNA"/>
</dbReference>
<evidence type="ECO:0000256" key="1">
    <source>
        <dbReference type="ARBA" id="ARBA00022679"/>
    </source>
</evidence>
<dbReference type="SUPFAM" id="SSF55729">
    <property type="entry name" value="Acyl-CoA N-acyltransferases (Nat)"/>
    <property type="match status" value="1"/>
</dbReference>
<dbReference type="Proteomes" id="UP000622533">
    <property type="component" value="Unassembled WGS sequence"/>
</dbReference>
<proteinExistence type="predicted"/>
<dbReference type="GO" id="GO:0008080">
    <property type="term" value="F:N-acetyltransferase activity"/>
    <property type="evidence" value="ECO:0007669"/>
    <property type="project" value="InterPro"/>
</dbReference>
<comment type="caution">
    <text evidence="3">The sequence shown here is derived from an EMBL/GenBank/DDBJ whole genome shotgun (WGS) entry which is preliminary data.</text>
</comment>
<dbReference type="PROSITE" id="PS51186">
    <property type="entry name" value="GNAT"/>
    <property type="match status" value="1"/>
</dbReference>
<reference evidence="3" key="1">
    <citation type="submission" date="2020-10" db="EMBL/GenBank/DDBJ databases">
        <authorList>
            <person name="Castelo-Branco R."/>
            <person name="Eusebio N."/>
            <person name="Adriana R."/>
            <person name="Vieira A."/>
            <person name="Brugerolle De Fraissinette N."/>
            <person name="Rezende De Castro R."/>
            <person name="Schneider M.P."/>
            <person name="Vasconcelos V."/>
            <person name="Leao P.N."/>
        </authorList>
    </citation>
    <scope>NUCLEOTIDE SEQUENCE</scope>
    <source>
        <strain evidence="3">LEGE 12446</strain>
    </source>
</reference>
<sequence length="159" mass="18052">MLEHLDELVIYREDYESLEANILINRMYQELTLLYGGTANGKFPPLDFSQPGSVFVIGWIQRQAIACGAVVPLAQEIGEIKRLFVESPWRGRGVAKAVLADLERRAEIFGYRKLWVETGIYQPTAIRLYETAGYQHIAPYGHYVGNPVSICFEKQIVES</sequence>
<protein>
    <submittedName>
        <fullName evidence="3">GNAT family N-acetyltransferase</fullName>
    </submittedName>
</protein>
<dbReference type="InterPro" id="IPR050769">
    <property type="entry name" value="NAT_camello-type"/>
</dbReference>
<dbReference type="InterPro" id="IPR016181">
    <property type="entry name" value="Acyl_CoA_acyltransferase"/>
</dbReference>
<evidence type="ECO:0000313" key="3">
    <source>
        <dbReference type="EMBL" id="MBE9026029.1"/>
    </source>
</evidence>
<organism evidence="3 4">
    <name type="scientific">Desmonostoc muscorum LEGE 12446</name>
    <dbReference type="NCBI Taxonomy" id="1828758"/>
    <lineage>
        <taxon>Bacteria</taxon>
        <taxon>Bacillati</taxon>
        <taxon>Cyanobacteriota</taxon>
        <taxon>Cyanophyceae</taxon>
        <taxon>Nostocales</taxon>
        <taxon>Nostocaceae</taxon>
        <taxon>Desmonostoc</taxon>
    </lineage>
</organism>
<dbReference type="PANTHER" id="PTHR13947:SF37">
    <property type="entry name" value="LD18367P"/>
    <property type="match status" value="1"/>
</dbReference>
<evidence type="ECO:0000313" key="4">
    <source>
        <dbReference type="Proteomes" id="UP000622533"/>
    </source>
</evidence>
<dbReference type="Gene3D" id="3.40.630.30">
    <property type="match status" value="1"/>
</dbReference>
<dbReference type="CDD" id="cd04301">
    <property type="entry name" value="NAT_SF"/>
    <property type="match status" value="1"/>
</dbReference>
<dbReference type="Pfam" id="PF00583">
    <property type="entry name" value="Acetyltransf_1"/>
    <property type="match status" value="1"/>
</dbReference>
<dbReference type="PANTHER" id="PTHR13947">
    <property type="entry name" value="GNAT FAMILY N-ACETYLTRANSFERASE"/>
    <property type="match status" value="1"/>
</dbReference>
<name>A0A8J7A1P0_DESMC</name>